<dbReference type="EMBL" id="LR796916">
    <property type="protein sequence ID" value="CAB4175301.1"/>
    <property type="molecule type" value="Genomic_DNA"/>
</dbReference>
<accession>A0A6J5RIR9</accession>
<proteinExistence type="predicted"/>
<dbReference type="EMBL" id="LR797195">
    <property type="protein sequence ID" value="CAB4193598.1"/>
    <property type="molecule type" value="Genomic_DNA"/>
</dbReference>
<sequence length="218" mass="25144">METNKIDNDEYTKEVLDTLRRMQMAGGFSTFFGTLLNDHTESQPKYPHDRLGDGYELREIEFKDKKGNLIENRSKYSHLYHNDLKVSDNIFRRGGTGGDYRDGYCKLIHYIVDKKREDGFSYGLHVIVNKLGEICLIGEGMSSYPSHCGGNLGKLKDTYINLLTGEEVITASSSSTIDGKNYVFIEHRYDWYNKSLPLGVYQIDKMTCEYTKIDEEKR</sequence>
<gene>
    <name evidence="2" type="ORF">UFOVP1247_107</name>
    <name evidence="1" type="ORF">UFOVP970_147</name>
</gene>
<organism evidence="2">
    <name type="scientific">uncultured Caudovirales phage</name>
    <dbReference type="NCBI Taxonomy" id="2100421"/>
    <lineage>
        <taxon>Viruses</taxon>
        <taxon>Duplodnaviria</taxon>
        <taxon>Heunggongvirae</taxon>
        <taxon>Uroviricota</taxon>
        <taxon>Caudoviricetes</taxon>
        <taxon>Peduoviridae</taxon>
        <taxon>Maltschvirus</taxon>
        <taxon>Maltschvirus maltsch</taxon>
    </lineage>
</organism>
<reference evidence="2" key="1">
    <citation type="submission" date="2020-05" db="EMBL/GenBank/DDBJ databases">
        <authorList>
            <person name="Chiriac C."/>
            <person name="Salcher M."/>
            <person name="Ghai R."/>
            <person name="Kavagutti S V."/>
        </authorList>
    </citation>
    <scope>NUCLEOTIDE SEQUENCE</scope>
</reference>
<evidence type="ECO:0000313" key="1">
    <source>
        <dbReference type="EMBL" id="CAB4175301.1"/>
    </source>
</evidence>
<name>A0A6J5RIR9_9CAUD</name>
<evidence type="ECO:0000313" key="2">
    <source>
        <dbReference type="EMBL" id="CAB4193598.1"/>
    </source>
</evidence>
<protein>
    <submittedName>
        <fullName evidence="2">Uncharacterized protein</fullName>
    </submittedName>
</protein>